<reference evidence="2" key="2">
    <citation type="submission" date="2020-11" db="EMBL/GenBank/DDBJ databases">
        <authorList>
            <person name="McCartney M.A."/>
            <person name="Auch B."/>
            <person name="Kono T."/>
            <person name="Mallez S."/>
            <person name="Becker A."/>
            <person name="Gohl D.M."/>
            <person name="Silverstein K.A.T."/>
            <person name="Koren S."/>
            <person name="Bechman K.B."/>
            <person name="Herman A."/>
            <person name="Abrahante J.E."/>
            <person name="Garbe J."/>
        </authorList>
    </citation>
    <scope>NUCLEOTIDE SEQUENCE</scope>
    <source>
        <strain evidence="2">Duluth1</strain>
        <tissue evidence="2">Whole animal</tissue>
    </source>
</reference>
<organism evidence="2 3">
    <name type="scientific">Dreissena polymorpha</name>
    <name type="common">Zebra mussel</name>
    <name type="synonym">Mytilus polymorpha</name>
    <dbReference type="NCBI Taxonomy" id="45954"/>
    <lineage>
        <taxon>Eukaryota</taxon>
        <taxon>Metazoa</taxon>
        <taxon>Spiralia</taxon>
        <taxon>Lophotrochozoa</taxon>
        <taxon>Mollusca</taxon>
        <taxon>Bivalvia</taxon>
        <taxon>Autobranchia</taxon>
        <taxon>Heteroconchia</taxon>
        <taxon>Euheterodonta</taxon>
        <taxon>Imparidentia</taxon>
        <taxon>Neoheterodontei</taxon>
        <taxon>Myida</taxon>
        <taxon>Dreissenoidea</taxon>
        <taxon>Dreissenidae</taxon>
        <taxon>Dreissena</taxon>
    </lineage>
</organism>
<accession>A0A9D4I439</accession>
<keyword evidence="3" id="KW-1185">Reference proteome</keyword>
<evidence type="ECO:0000313" key="2">
    <source>
        <dbReference type="EMBL" id="KAH3746753.1"/>
    </source>
</evidence>
<comment type="caution">
    <text evidence="2">The sequence shown here is derived from an EMBL/GenBank/DDBJ whole genome shotgun (WGS) entry which is preliminary data.</text>
</comment>
<gene>
    <name evidence="2" type="ORF">DPMN_181168</name>
</gene>
<dbReference type="AlphaFoldDB" id="A0A9D4I439"/>
<dbReference type="EMBL" id="JAIWYP010000010">
    <property type="protein sequence ID" value="KAH3746753.1"/>
    <property type="molecule type" value="Genomic_DNA"/>
</dbReference>
<sequence length="82" mass="8901">MLLGDTGMPGGNPPVQYGDHLPSSPGTGIEIGSQKRYVLMHCIESLRFIGALSSPFSWQNQYLMILITLSSKLGIASSRIHQ</sequence>
<reference evidence="2" key="1">
    <citation type="journal article" date="2019" name="bioRxiv">
        <title>The Genome of the Zebra Mussel, Dreissena polymorpha: A Resource for Invasive Species Research.</title>
        <authorList>
            <person name="McCartney M.A."/>
            <person name="Auch B."/>
            <person name="Kono T."/>
            <person name="Mallez S."/>
            <person name="Zhang Y."/>
            <person name="Obille A."/>
            <person name="Becker A."/>
            <person name="Abrahante J.E."/>
            <person name="Garbe J."/>
            <person name="Badalamenti J.P."/>
            <person name="Herman A."/>
            <person name="Mangelson H."/>
            <person name="Liachko I."/>
            <person name="Sullivan S."/>
            <person name="Sone E.D."/>
            <person name="Koren S."/>
            <person name="Silverstein K.A.T."/>
            <person name="Beckman K.B."/>
            <person name="Gohl D.M."/>
        </authorList>
    </citation>
    <scope>NUCLEOTIDE SEQUENCE</scope>
    <source>
        <strain evidence="2">Duluth1</strain>
        <tissue evidence="2">Whole animal</tissue>
    </source>
</reference>
<name>A0A9D4I439_DREPO</name>
<evidence type="ECO:0000313" key="3">
    <source>
        <dbReference type="Proteomes" id="UP000828390"/>
    </source>
</evidence>
<evidence type="ECO:0000256" key="1">
    <source>
        <dbReference type="SAM" id="MobiDB-lite"/>
    </source>
</evidence>
<feature type="region of interest" description="Disordered" evidence="1">
    <location>
        <begin position="1"/>
        <end position="23"/>
    </location>
</feature>
<proteinExistence type="predicted"/>
<protein>
    <submittedName>
        <fullName evidence="2">Uncharacterized protein</fullName>
    </submittedName>
</protein>
<dbReference type="Proteomes" id="UP000828390">
    <property type="component" value="Unassembled WGS sequence"/>
</dbReference>